<dbReference type="PANTHER" id="PTHR38123:SF1">
    <property type="entry name" value="HYDROPHOBIC SURFACE BINDING PROTEIN"/>
    <property type="match status" value="1"/>
</dbReference>
<evidence type="ECO:0000313" key="3">
    <source>
        <dbReference type="Proteomes" id="UP000566819"/>
    </source>
</evidence>
<organism evidence="2 3">
    <name type="scientific">Cudoniella acicularis</name>
    <dbReference type="NCBI Taxonomy" id="354080"/>
    <lineage>
        <taxon>Eukaryota</taxon>
        <taxon>Fungi</taxon>
        <taxon>Dikarya</taxon>
        <taxon>Ascomycota</taxon>
        <taxon>Pezizomycotina</taxon>
        <taxon>Leotiomycetes</taxon>
        <taxon>Helotiales</taxon>
        <taxon>Tricladiaceae</taxon>
        <taxon>Cudoniella</taxon>
    </lineage>
</organism>
<dbReference type="EMBL" id="JAAMPI010000670">
    <property type="protein sequence ID" value="KAF4629489.1"/>
    <property type="molecule type" value="Genomic_DNA"/>
</dbReference>
<reference evidence="2 3" key="1">
    <citation type="submission" date="2020-03" db="EMBL/GenBank/DDBJ databases">
        <title>Draft Genome Sequence of Cudoniella acicularis.</title>
        <authorList>
            <person name="Buettner E."/>
            <person name="Kellner H."/>
        </authorList>
    </citation>
    <scope>NUCLEOTIDE SEQUENCE [LARGE SCALE GENOMIC DNA]</scope>
    <source>
        <strain evidence="2 3">DSM 108380</strain>
    </source>
</reference>
<gene>
    <name evidence="2" type="ORF">G7Y89_g8657</name>
</gene>
<sequence length="168" mass="18575">MDKVRQNMADVERKLGKANAIADKGDGKMTVKEVIKLARKGKSINSTMNKGITNYSAAEPTEQEAREILNQMKNIFEMEEKQMNFAVQNKSTFDKLHVAGMVKKNLLKSEESAGTLSKVMVQKSPPSLKEEAEALDSRSRKSFATTIAMYANAVGGEDQVPDKEDDSD</sequence>
<accession>A0A8H4W3C9</accession>
<evidence type="ECO:0000313" key="2">
    <source>
        <dbReference type="EMBL" id="KAF4629489.1"/>
    </source>
</evidence>
<keyword evidence="3" id="KW-1185">Reference proteome</keyword>
<feature type="compositionally biased region" description="Basic and acidic residues" evidence="1">
    <location>
        <begin position="128"/>
        <end position="139"/>
    </location>
</feature>
<proteinExistence type="predicted"/>
<dbReference type="GO" id="GO:0005576">
    <property type="term" value="C:extracellular region"/>
    <property type="evidence" value="ECO:0007669"/>
    <property type="project" value="TreeGrafter"/>
</dbReference>
<dbReference type="Gene3D" id="1.20.1280.140">
    <property type="match status" value="1"/>
</dbReference>
<name>A0A8H4W3C9_9HELO</name>
<dbReference type="InterPro" id="IPR021054">
    <property type="entry name" value="Cell_wall_mannoprotein_1"/>
</dbReference>
<feature type="region of interest" description="Disordered" evidence="1">
    <location>
        <begin position="118"/>
        <end position="139"/>
    </location>
</feature>
<dbReference type="Pfam" id="PF12296">
    <property type="entry name" value="HsbA"/>
    <property type="match status" value="1"/>
</dbReference>
<protein>
    <submittedName>
        <fullName evidence="2">Uncharacterized protein</fullName>
    </submittedName>
</protein>
<dbReference type="Proteomes" id="UP000566819">
    <property type="component" value="Unassembled WGS sequence"/>
</dbReference>
<dbReference type="PANTHER" id="PTHR38123">
    <property type="entry name" value="CELL WALL SERINE-THREONINE-RICH GALACTOMANNOPROTEIN MP1 (AFU_ORTHOLOGUE AFUA_4G03240)"/>
    <property type="match status" value="1"/>
</dbReference>
<comment type="caution">
    <text evidence="2">The sequence shown here is derived from an EMBL/GenBank/DDBJ whole genome shotgun (WGS) entry which is preliminary data.</text>
</comment>
<evidence type="ECO:0000256" key="1">
    <source>
        <dbReference type="SAM" id="MobiDB-lite"/>
    </source>
</evidence>
<dbReference type="OrthoDB" id="4841197at2759"/>
<dbReference type="AlphaFoldDB" id="A0A8H4W3C9"/>